<evidence type="ECO:0000313" key="4">
    <source>
        <dbReference type="Proteomes" id="UP000216133"/>
    </source>
</evidence>
<dbReference type="InterPro" id="IPR036264">
    <property type="entry name" value="Bact_exopeptidase_dim_dom"/>
</dbReference>
<feature type="binding site" evidence="1">
    <location>
        <position position="179"/>
    </location>
    <ligand>
        <name>Mn(2+)</name>
        <dbReference type="ChEBI" id="CHEBI:29035"/>
        <label>2</label>
    </ligand>
</feature>
<feature type="binding site" evidence="1">
    <location>
        <position position="145"/>
    </location>
    <ligand>
        <name>Mn(2+)</name>
        <dbReference type="ChEBI" id="CHEBI:29035"/>
        <label>2</label>
    </ligand>
</feature>
<evidence type="ECO:0000313" key="3">
    <source>
        <dbReference type="EMBL" id="PAF25240.1"/>
    </source>
</evidence>
<dbReference type="SUPFAM" id="SSF55031">
    <property type="entry name" value="Bacterial exopeptidase dimerisation domain"/>
    <property type="match status" value="1"/>
</dbReference>
<dbReference type="Pfam" id="PF01546">
    <property type="entry name" value="Peptidase_M20"/>
    <property type="match status" value="1"/>
</dbReference>
<comment type="caution">
    <text evidence="3">The sequence shown here is derived from an EMBL/GenBank/DDBJ whole genome shotgun (WGS) entry which is preliminary data.</text>
</comment>
<feature type="binding site" evidence="1">
    <location>
        <position position="143"/>
    </location>
    <ligand>
        <name>Mn(2+)</name>
        <dbReference type="ChEBI" id="CHEBI:29035"/>
        <label>2</label>
    </ligand>
</feature>
<sequence length="427" mass="47043">MYRMGKLQNQLKKWRRDLHKRPELGWCEYQTTAYIYHVLKPLCFTLYLGNEVSSKEKMGVPSAEVDCLHFKRAEEAGIDTKLLEKMAGNQTGLVATFDTGKAGKHMAYRFDIDALPIFESNDASHLPAKEGFRSIYDGHMHACGHDGHTAIGLGLAQLIHENRNELNGVFTLIFQPAEEGVRGAKAIVEKGWLDHADYFLAGHIMGQPLGTVVPGVASALATTKLNVTFTGKSAHAGGNPEEGRNALLAAAQATVQLHSIPPHSQGATRLNVGTFHAGSGRNIIADRAELELETRGETTELNAYMAENAKRIIRHTAEAWGVDYTLDLVGEGISAKSDPQWLKIVKRALAASDLVQEVSDRYEAIGGSEDATFMMERVQQRGGLATYLLYGSTLAEKHHHPLFDYDERVLEIAVDSLWRLTAQLQQS</sequence>
<dbReference type="GO" id="GO:0046872">
    <property type="term" value="F:metal ion binding"/>
    <property type="evidence" value="ECO:0007669"/>
    <property type="project" value="UniProtKB-KW"/>
</dbReference>
<keyword evidence="1" id="KW-0464">Manganese</keyword>
<name>A0A268RYD2_SHOCL</name>
<reference evidence="3 4" key="1">
    <citation type="submission" date="2017-07" db="EMBL/GenBank/DDBJ databases">
        <title>Isolation and whole genome analysis of endospore-forming bacteria from heroin.</title>
        <authorList>
            <person name="Kalinowski J."/>
            <person name="Ahrens B."/>
            <person name="Al-Dilaimi A."/>
            <person name="Winkler A."/>
            <person name="Wibberg D."/>
            <person name="Schleenbecker U."/>
            <person name="Ruckert C."/>
            <person name="Wolfel R."/>
            <person name="Grass G."/>
        </authorList>
    </citation>
    <scope>NUCLEOTIDE SEQUENCE [LARGE SCALE GENOMIC DNA]</scope>
    <source>
        <strain evidence="3 4">7523-2</strain>
    </source>
</reference>
<dbReference type="InterPro" id="IPR011650">
    <property type="entry name" value="Peptidase_M20_dimer"/>
</dbReference>
<dbReference type="InterPro" id="IPR017439">
    <property type="entry name" value="Amidohydrolase"/>
</dbReference>
<feature type="binding site" evidence="1">
    <location>
        <position position="203"/>
    </location>
    <ligand>
        <name>Mn(2+)</name>
        <dbReference type="ChEBI" id="CHEBI:29035"/>
        <label>2</label>
    </ligand>
</feature>
<dbReference type="PIRSF" id="PIRSF005962">
    <property type="entry name" value="Pept_M20D_amidohydro"/>
    <property type="match status" value="1"/>
</dbReference>
<dbReference type="Pfam" id="PF07687">
    <property type="entry name" value="M20_dimer"/>
    <property type="match status" value="1"/>
</dbReference>
<dbReference type="PANTHER" id="PTHR30575">
    <property type="entry name" value="PEPTIDASE M20"/>
    <property type="match status" value="1"/>
</dbReference>
<evidence type="ECO:0000256" key="1">
    <source>
        <dbReference type="PIRSR" id="PIRSR005962-1"/>
    </source>
</evidence>
<dbReference type="InterPro" id="IPR052030">
    <property type="entry name" value="Peptidase_M20/M20A_hydrolases"/>
</dbReference>
<dbReference type="Proteomes" id="UP000216133">
    <property type="component" value="Unassembled WGS sequence"/>
</dbReference>
<gene>
    <name evidence="3" type="ORF">CHH61_14605</name>
</gene>
<dbReference type="GO" id="GO:0071713">
    <property type="term" value="F:para-aminobenzoyl-glutamate hydrolase activity"/>
    <property type="evidence" value="ECO:0007669"/>
    <property type="project" value="TreeGrafter"/>
</dbReference>
<feature type="binding site" evidence="1">
    <location>
        <position position="399"/>
    </location>
    <ligand>
        <name>Mn(2+)</name>
        <dbReference type="ChEBI" id="CHEBI:29035"/>
        <label>2</label>
    </ligand>
</feature>
<accession>A0A268RYD2</accession>
<dbReference type="GO" id="GO:0016805">
    <property type="term" value="F:dipeptidase activity"/>
    <property type="evidence" value="ECO:0007669"/>
    <property type="project" value="TreeGrafter"/>
</dbReference>
<dbReference type="SUPFAM" id="SSF53187">
    <property type="entry name" value="Zn-dependent exopeptidases"/>
    <property type="match status" value="1"/>
</dbReference>
<dbReference type="GO" id="GO:0005737">
    <property type="term" value="C:cytoplasm"/>
    <property type="evidence" value="ECO:0007669"/>
    <property type="project" value="TreeGrafter"/>
</dbReference>
<dbReference type="NCBIfam" id="TIGR01891">
    <property type="entry name" value="amidohydrolases"/>
    <property type="match status" value="1"/>
</dbReference>
<keyword evidence="1" id="KW-0479">Metal-binding</keyword>
<dbReference type="PANTHER" id="PTHR30575:SF3">
    <property type="entry name" value="PEPTIDASE M20 DIMERISATION DOMAIN-CONTAINING PROTEIN"/>
    <property type="match status" value="1"/>
</dbReference>
<dbReference type="GO" id="GO:0046657">
    <property type="term" value="P:folic acid catabolic process"/>
    <property type="evidence" value="ECO:0007669"/>
    <property type="project" value="TreeGrafter"/>
</dbReference>
<feature type="domain" description="Peptidase M20 dimerisation" evidence="2">
    <location>
        <begin position="225"/>
        <end position="317"/>
    </location>
</feature>
<dbReference type="Gene3D" id="3.40.630.10">
    <property type="entry name" value="Zn peptidases"/>
    <property type="match status" value="2"/>
</dbReference>
<dbReference type="AlphaFoldDB" id="A0A268RYD2"/>
<protein>
    <submittedName>
        <fullName evidence="3">Peptidase M20</fullName>
    </submittedName>
</protein>
<dbReference type="EMBL" id="NPBS01000075">
    <property type="protein sequence ID" value="PAF25240.1"/>
    <property type="molecule type" value="Genomic_DNA"/>
</dbReference>
<comment type="cofactor">
    <cofactor evidence="1">
        <name>Mn(2+)</name>
        <dbReference type="ChEBI" id="CHEBI:29035"/>
    </cofactor>
    <text evidence="1">The Mn(2+) ion enhances activity.</text>
</comment>
<dbReference type="InterPro" id="IPR002933">
    <property type="entry name" value="Peptidase_M20"/>
</dbReference>
<organism evidence="3 4">
    <name type="scientific">Shouchella clausii</name>
    <name type="common">Alkalihalobacillus clausii</name>
    <dbReference type="NCBI Taxonomy" id="79880"/>
    <lineage>
        <taxon>Bacteria</taxon>
        <taxon>Bacillati</taxon>
        <taxon>Bacillota</taxon>
        <taxon>Bacilli</taxon>
        <taxon>Bacillales</taxon>
        <taxon>Bacillaceae</taxon>
        <taxon>Shouchella</taxon>
    </lineage>
</organism>
<proteinExistence type="predicted"/>
<evidence type="ECO:0000259" key="2">
    <source>
        <dbReference type="Pfam" id="PF07687"/>
    </source>
</evidence>